<dbReference type="EMBL" id="DQ652733">
    <property type="protein sequence ID" value="ABK28074.1"/>
    <property type="molecule type" value="Genomic_DNA"/>
</dbReference>
<organism evidence="1">
    <name type="scientific">Arabidopsis thaliana</name>
    <name type="common">Mouse-ear cress</name>
    <dbReference type="NCBI Taxonomy" id="3702"/>
    <lineage>
        <taxon>Eukaryota</taxon>
        <taxon>Viridiplantae</taxon>
        <taxon>Streptophyta</taxon>
        <taxon>Embryophyta</taxon>
        <taxon>Tracheophyta</taxon>
        <taxon>Spermatophyta</taxon>
        <taxon>Magnoliopsida</taxon>
        <taxon>eudicotyledons</taxon>
        <taxon>Gunneridae</taxon>
        <taxon>Pentapetalae</taxon>
        <taxon>rosids</taxon>
        <taxon>malvids</taxon>
        <taxon>Brassicales</taxon>
        <taxon>Brassicaceae</taxon>
        <taxon>Camelineae</taxon>
        <taxon>Arabidopsis</taxon>
    </lineage>
</organism>
<evidence type="ECO:0000313" key="1">
    <source>
        <dbReference type="EMBL" id="ABK28074.1"/>
    </source>
</evidence>
<proteinExistence type="predicted"/>
<accession>A0MDW7</accession>
<feature type="non-terminal residue" evidence="1">
    <location>
        <position position="63"/>
    </location>
</feature>
<reference evidence="1" key="1">
    <citation type="submission" date="2006-05" db="EMBL/GenBank/DDBJ databases">
        <title>Simultaneous high-throughput recombinational cloning of open reading frames in closed and open configurations.</title>
        <authorList>
            <person name="Underwood B.A."/>
            <person name="Vanderhaeghen R."/>
            <person name="Whitford R."/>
            <person name="Town C.D."/>
            <person name="Hilson P."/>
        </authorList>
    </citation>
    <scope>NUCLEOTIDE SEQUENCE</scope>
</reference>
<sequence length="63" mass="6876">MRWLQGNRYTLAWGTVMTIPRAQVTISRGDIGGPRSVLTIGLVCVSKINSRAVLRTYSRGALG</sequence>
<name>A0MDW7_ARATH</name>
<protein>
    <submittedName>
        <fullName evidence="1">Uncharacterized protein</fullName>
    </submittedName>
</protein>
<dbReference type="AlphaFoldDB" id="A0MDW7"/>